<evidence type="ECO:0000256" key="2">
    <source>
        <dbReference type="SAM" id="MobiDB-lite"/>
    </source>
</evidence>
<keyword evidence="1" id="KW-0472">Membrane</keyword>
<dbReference type="RefSeq" id="WP_062483866.1">
    <property type="nucleotide sequence ID" value="NZ_LN885086.1"/>
</dbReference>
<evidence type="ECO:0000313" key="6">
    <source>
        <dbReference type="Proteomes" id="UP000066284"/>
    </source>
</evidence>
<feature type="compositionally biased region" description="Polar residues" evidence="2">
    <location>
        <begin position="441"/>
        <end position="450"/>
    </location>
</feature>
<name>A0A0S4KRY6_9BACT</name>
<dbReference type="KEGG" id="nio:NITINOP_1105"/>
<dbReference type="SUPFAM" id="SSF103088">
    <property type="entry name" value="OmpA-like"/>
    <property type="match status" value="1"/>
</dbReference>
<dbReference type="Gene3D" id="3.30.1330.60">
    <property type="entry name" value="OmpA-like domain"/>
    <property type="match status" value="1"/>
</dbReference>
<evidence type="ECO:0000259" key="4">
    <source>
        <dbReference type="PROSITE" id="PS51123"/>
    </source>
</evidence>
<accession>A0A0S4KRY6</accession>
<dbReference type="CDD" id="cd07185">
    <property type="entry name" value="OmpA_C-like"/>
    <property type="match status" value="1"/>
</dbReference>
<dbReference type="InterPro" id="IPR050330">
    <property type="entry name" value="Bact_OuterMem_StrucFunc"/>
</dbReference>
<feature type="chain" id="PRO_5006623573" description="OmpA-like domain-containing protein" evidence="3">
    <location>
        <begin position="26"/>
        <end position="542"/>
    </location>
</feature>
<feature type="domain" description="OmpA-like" evidence="4">
    <location>
        <begin position="301"/>
        <end position="427"/>
    </location>
</feature>
<dbReference type="EMBL" id="LN885086">
    <property type="protein sequence ID" value="CUQ66080.1"/>
    <property type="molecule type" value="Genomic_DNA"/>
</dbReference>
<proteinExistence type="predicted"/>
<dbReference type="AlphaFoldDB" id="A0A0S4KRY6"/>
<protein>
    <recommendedName>
        <fullName evidence="4">OmpA-like domain-containing protein</fullName>
    </recommendedName>
</protein>
<feature type="signal peptide" evidence="3">
    <location>
        <begin position="1"/>
        <end position="25"/>
    </location>
</feature>
<organism evidence="5 6">
    <name type="scientific">Candidatus Nitrospira inopinata</name>
    <dbReference type="NCBI Taxonomy" id="1715989"/>
    <lineage>
        <taxon>Bacteria</taxon>
        <taxon>Pseudomonadati</taxon>
        <taxon>Nitrospirota</taxon>
        <taxon>Nitrospiria</taxon>
        <taxon>Nitrospirales</taxon>
        <taxon>Nitrospiraceae</taxon>
        <taxon>Nitrospira</taxon>
    </lineage>
</organism>
<dbReference type="InterPro" id="IPR036737">
    <property type="entry name" value="OmpA-like_sf"/>
</dbReference>
<dbReference type="STRING" id="1715989.NITINOP_1105"/>
<keyword evidence="6" id="KW-1185">Reference proteome</keyword>
<dbReference type="PANTHER" id="PTHR30329">
    <property type="entry name" value="STATOR ELEMENT OF FLAGELLAR MOTOR COMPLEX"/>
    <property type="match status" value="1"/>
</dbReference>
<keyword evidence="3" id="KW-0732">Signal</keyword>
<evidence type="ECO:0000313" key="5">
    <source>
        <dbReference type="EMBL" id="CUQ66080.1"/>
    </source>
</evidence>
<dbReference type="InterPro" id="IPR006665">
    <property type="entry name" value="OmpA-like"/>
</dbReference>
<dbReference type="Proteomes" id="UP000066284">
    <property type="component" value="Chromosome 1"/>
</dbReference>
<gene>
    <name evidence="5" type="ORF">NITINOP_1105</name>
</gene>
<dbReference type="PANTHER" id="PTHR30329:SF20">
    <property type="entry name" value="EXPORTED PROTEIN"/>
    <property type="match status" value="1"/>
</dbReference>
<dbReference type="OrthoDB" id="9782229at2"/>
<evidence type="ECO:0000256" key="3">
    <source>
        <dbReference type="SAM" id="SignalP"/>
    </source>
</evidence>
<feature type="region of interest" description="Disordered" evidence="2">
    <location>
        <begin position="394"/>
        <end position="542"/>
    </location>
</feature>
<feature type="compositionally biased region" description="Polar residues" evidence="2">
    <location>
        <begin position="460"/>
        <end position="471"/>
    </location>
</feature>
<evidence type="ECO:0000256" key="1">
    <source>
        <dbReference type="PROSITE-ProRule" id="PRU00473"/>
    </source>
</evidence>
<dbReference type="GO" id="GO:0016020">
    <property type="term" value="C:membrane"/>
    <property type="evidence" value="ECO:0007669"/>
    <property type="project" value="UniProtKB-UniRule"/>
</dbReference>
<feature type="compositionally biased region" description="Polar residues" evidence="2">
    <location>
        <begin position="533"/>
        <end position="542"/>
    </location>
</feature>
<sequence>MMKMMTTCALILPLGLTLCLDDAFAQIQDPRVVRYGETAVAFASGAIQKVTPRDGIVNLITGDNQSSGNRMLLGTRDVLYLKLDNPAAAAIGDLFTVYRRVRKVFHPLTREYLGSVTIRVAVVKVIDVEHELTTAETVVGYGPIAPGDLVMRFVAPPAGEVGSEDRAADVEGMIVEIQADKPMTMVSQWNVVYVDRGSADGLQAGDVLDLYRHSVGLPVRKIGQIKVLSTEDHTATARVIKANTRVFKGDRVKRIGGREPREPMAQSWETALSPATAPKEERAPTDLVTKQLTTRKASGESRINLGDLSNVLYYESGQAAIKPEGHHVLDQLIAYLIDSSDSRLIRVEGHTDNVEIGPSLRARYASNVDLANARADSVVRYLVERGGLDPARLTAVGYGDGRPTATNANEEGRRKNRRVEIVLYEPSPSALPGSNERRQTQNESAPLNVQSEKRAEHPSSDLSPKTGSGTFSIHDHPLQATSSEHSATLDGLDAPDVTLSDGDHQSQTPPSDGHLPSSDSLRNSPPPQGIGDQANNPDSSGS</sequence>
<reference evidence="6" key="1">
    <citation type="submission" date="2015-09" db="EMBL/GenBank/DDBJ databases">
        <authorList>
            <person name="Daims H."/>
        </authorList>
    </citation>
    <scope>NUCLEOTIDE SEQUENCE [LARGE SCALE GENOMIC DNA]</scope>
</reference>
<dbReference type="Pfam" id="PF00691">
    <property type="entry name" value="OmpA"/>
    <property type="match status" value="1"/>
</dbReference>
<dbReference type="PROSITE" id="PS51123">
    <property type="entry name" value="OMPA_2"/>
    <property type="match status" value="1"/>
</dbReference>